<dbReference type="CDD" id="cd02440">
    <property type="entry name" value="AdoMet_MTases"/>
    <property type="match status" value="1"/>
</dbReference>
<dbReference type="OrthoDB" id="417697at2759"/>
<feature type="region of interest" description="Disordered" evidence="1">
    <location>
        <begin position="154"/>
        <end position="201"/>
    </location>
</feature>
<dbReference type="Proteomes" id="UP000076874">
    <property type="component" value="Unassembled WGS sequence"/>
</dbReference>
<dbReference type="EMBL" id="AZHD01000006">
    <property type="protein sequence ID" value="OAA62716.1"/>
    <property type="molecule type" value="Genomic_DNA"/>
</dbReference>
<reference evidence="2 3" key="1">
    <citation type="journal article" date="2016" name="Genome Biol. Evol.">
        <title>Divergent and convergent evolution of fungal pathogenicity.</title>
        <authorList>
            <person name="Shang Y."/>
            <person name="Xiao G."/>
            <person name="Zheng P."/>
            <person name="Cen K."/>
            <person name="Zhan S."/>
            <person name="Wang C."/>
        </authorList>
    </citation>
    <scope>NUCLEOTIDE SEQUENCE [LARGE SCALE GENOMIC DNA]</scope>
    <source>
        <strain evidence="2 3">RCEF 264</strain>
    </source>
</reference>
<protein>
    <recommendedName>
        <fullName evidence="4">Methyltransferase domain-containing protein</fullName>
    </recommendedName>
</protein>
<evidence type="ECO:0000313" key="3">
    <source>
        <dbReference type="Proteomes" id="UP000076874"/>
    </source>
</evidence>
<evidence type="ECO:0008006" key="4">
    <source>
        <dbReference type="Google" id="ProtNLM"/>
    </source>
</evidence>
<evidence type="ECO:0000256" key="1">
    <source>
        <dbReference type="SAM" id="MobiDB-lite"/>
    </source>
</evidence>
<evidence type="ECO:0000313" key="2">
    <source>
        <dbReference type="EMBL" id="OAA62716.1"/>
    </source>
</evidence>
<dbReference type="InterPro" id="IPR029063">
    <property type="entry name" value="SAM-dependent_MTases_sf"/>
</dbReference>
<dbReference type="AlphaFoldDB" id="A0A167VKC3"/>
<feature type="compositionally biased region" description="Low complexity" evidence="1">
    <location>
        <begin position="168"/>
        <end position="201"/>
    </location>
</feature>
<organism evidence="2 3">
    <name type="scientific">Niveomyces insectorum RCEF 264</name>
    <dbReference type="NCBI Taxonomy" id="1081102"/>
    <lineage>
        <taxon>Eukaryota</taxon>
        <taxon>Fungi</taxon>
        <taxon>Dikarya</taxon>
        <taxon>Ascomycota</taxon>
        <taxon>Pezizomycotina</taxon>
        <taxon>Sordariomycetes</taxon>
        <taxon>Hypocreomycetidae</taxon>
        <taxon>Hypocreales</taxon>
        <taxon>Cordycipitaceae</taxon>
        <taxon>Niveomyces</taxon>
    </lineage>
</organism>
<proteinExistence type="predicted"/>
<comment type="caution">
    <text evidence="2">The sequence shown here is derived from an EMBL/GenBank/DDBJ whole genome shotgun (WGS) entry which is preliminary data.</text>
</comment>
<name>A0A167VKC3_9HYPO</name>
<sequence length="320" mass="33731">MSIYTLNHAALPVEIERLEWNHHNLLVPVMGNHLLPPDILAELQAASTTSSSSAATTRPPAVADIGTGTGVWLVDLAAHLPADARLYADALQPFAPALHGQYDLVHVRLLVLALRAGDWAPLAANLLTLLRPGGWLVWEEVDLQHFQAVAVASDPPKAGTEQPPPGPSAASTTAGTNGTSTSTSTSTAVSPPSASTSTPSLAATTIDTMVQFNHSRTEKPSPYPVGLDAVLAAAGFADARQHAFKVADHWDDPALRKATQFAFVTIVGSYLRGMAAAGGFRDIQTADDAAQRTAAVQAELDAGGTRVDYWLWRTTGRKSL</sequence>
<dbReference type="SUPFAM" id="SSF53335">
    <property type="entry name" value="S-adenosyl-L-methionine-dependent methyltransferases"/>
    <property type="match status" value="1"/>
</dbReference>
<accession>A0A167VKC3</accession>
<gene>
    <name evidence="2" type="ORF">SPI_04256</name>
</gene>
<dbReference type="STRING" id="1081102.A0A167VKC3"/>
<dbReference type="Gene3D" id="3.40.50.150">
    <property type="entry name" value="Vaccinia Virus protein VP39"/>
    <property type="match status" value="1"/>
</dbReference>
<keyword evidence="3" id="KW-1185">Reference proteome</keyword>